<keyword evidence="3" id="KW-1185">Reference proteome</keyword>
<reference evidence="2" key="1">
    <citation type="submission" date="2020-06" db="EMBL/GenBank/DDBJ databases">
        <title>Novel chitinolytic bacterium.</title>
        <authorList>
            <person name="Ungkulpasvich U."/>
            <person name="Kosugi A."/>
            <person name="Uke A."/>
        </authorList>
    </citation>
    <scope>NUCLEOTIDE SEQUENCE</scope>
    <source>
        <strain evidence="2">UUS1-1</strain>
    </source>
</reference>
<evidence type="ECO:0000313" key="2">
    <source>
        <dbReference type="EMBL" id="MBA2133126.1"/>
    </source>
</evidence>
<name>A0A8J6LIW7_9FIRM</name>
<gene>
    <name evidence="2" type="ORF">G5B42_06165</name>
</gene>
<evidence type="ECO:0000256" key="1">
    <source>
        <dbReference type="SAM" id="Phobius"/>
    </source>
</evidence>
<dbReference type="Proteomes" id="UP000657177">
    <property type="component" value="Unassembled WGS sequence"/>
</dbReference>
<keyword evidence="1" id="KW-1133">Transmembrane helix</keyword>
<keyword evidence="1" id="KW-0472">Membrane</keyword>
<feature type="transmembrane region" description="Helical" evidence="1">
    <location>
        <begin position="21"/>
        <end position="40"/>
    </location>
</feature>
<evidence type="ECO:0000313" key="3">
    <source>
        <dbReference type="Proteomes" id="UP000657177"/>
    </source>
</evidence>
<comment type="caution">
    <text evidence="2">The sequence shown here is derived from an EMBL/GenBank/DDBJ whole genome shotgun (WGS) entry which is preliminary data.</text>
</comment>
<accession>A0A8J6LIW7</accession>
<proteinExistence type="predicted"/>
<dbReference type="AlphaFoldDB" id="A0A8J6LIW7"/>
<dbReference type="EMBL" id="JAAKDE010000012">
    <property type="protein sequence ID" value="MBA2133126.1"/>
    <property type="molecule type" value="Genomic_DNA"/>
</dbReference>
<protein>
    <submittedName>
        <fullName evidence="2">Uncharacterized protein</fullName>
    </submittedName>
</protein>
<sequence>MGANRHPVRIPPAVVKNFLCLNLLIILTLAFTAFGLHYFLRPKAHPTLARTGGRNDRASHGVMVFWEIETERAKRILFEGMPILKRRYNP</sequence>
<dbReference type="RefSeq" id="WP_181339581.1">
    <property type="nucleotide sequence ID" value="NZ_JAAKDE010000012.1"/>
</dbReference>
<keyword evidence="1" id="KW-0812">Transmembrane</keyword>
<organism evidence="2 3">
    <name type="scientific">Capillibacterium thermochitinicola</name>
    <dbReference type="NCBI Taxonomy" id="2699427"/>
    <lineage>
        <taxon>Bacteria</taxon>
        <taxon>Bacillati</taxon>
        <taxon>Bacillota</taxon>
        <taxon>Capillibacterium</taxon>
    </lineage>
</organism>